<keyword evidence="8" id="KW-1185">Reference proteome</keyword>
<evidence type="ECO:0000256" key="5">
    <source>
        <dbReference type="ARBA" id="ARBA00023237"/>
    </source>
</evidence>
<dbReference type="AlphaFoldDB" id="A0A562RES2"/>
<dbReference type="InterPro" id="IPR010583">
    <property type="entry name" value="MipA"/>
</dbReference>
<evidence type="ECO:0000313" key="8">
    <source>
        <dbReference type="Proteomes" id="UP000318431"/>
    </source>
</evidence>
<evidence type="ECO:0000256" key="1">
    <source>
        <dbReference type="ARBA" id="ARBA00004442"/>
    </source>
</evidence>
<name>A0A562RES2_9BURK</name>
<feature type="chain" id="PRO_5021840497" evidence="6">
    <location>
        <begin position="21"/>
        <end position="258"/>
    </location>
</feature>
<evidence type="ECO:0000256" key="4">
    <source>
        <dbReference type="ARBA" id="ARBA00023136"/>
    </source>
</evidence>
<comment type="similarity">
    <text evidence="2">Belongs to the MipA/OmpV family.</text>
</comment>
<dbReference type="Pfam" id="PF06629">
    <property type="entry name" value="MipA"/>
    <property type="match status" value="1"/>
</dbReference>
<keyword evidence="4" id="KW-0472">Membrane</keyword>
<evidence type="ECO:0000256" key="3">
    <source>
        <dbReference type="ARBA" id="ARBA00022729"/>
    </source>
</evidence>
<sequence>MKPVLPALLISFLASHHAMAQQQQQQRWGLGLGAAVSDSVYAGEGTRVRAVPLLTYEGERFFWRGIGGGAHLLRQGGLSLDATLSARFDGIDRKDFGTAELARRGVDRALVDDRDDGLDLGLAASWRGAYGQIEVAVKGDVTSASKGYEAGLRYAYPLQFGGTRITPNAGVSHLSKKLANYYYGTLAAEAARGVPDYGPGGATVPRIGIDVFHPFAGRWAVIGNVSYRRLPDRLQDSPLVEEGKDGAASAFIGVARQF</sequence>
<organism evidence="7 8">
    <name type="scientific">Pseudoduganella lurida</name>
    <dbReference type="NCBI Taxonomy" id="1036180"/>
    <lineage>
        <taxon>Bacteria</taxon>
        <taxon>Pseudomonadati</taxon>
        <taxon>Pseudomonadota</taxon>
        <taxon>Betaproteobacteria</taxon>
        <taxon>Burkholderiales</taxon>
        <taxon>Oxalobacteraceae</taxon>
        <taxon>Telluria group</taxon>
        <taxon>Pseudoduganella</taxon>
    </lineage>
</organism>
<dbReference type="RefSeq" id="WP_145648287.1">
    <property type="nucleotide sequence ID" value="NZ_VLLB01000002.1"/>
</dbReference>
<keyword evidence="5" id="KW-0998">Cell outer membrane</keyword>
<comment type="subcellular location">
    <subcellularLocation>
        <location evidence="1">Cell outer membrane</location>
    </subcellularLocation>
</comment>
<dbReference type="Proteomes" id="UP000318431">
    <property type="component" value="Unassembled WGS sequence"/>
</dbReference>
<dbReference type="EMBL" id="VLLB01000002">
    <property type="protein sequence ID" value="TWI67413.1"/>
    <property type="molecule type" value="Genomic_DNA"/>
</dbReference>
<comment type="caution">
    <text evidence="7">The sequence shown here is derived from an EMBL/GenBank/DDBJ whole genome shotgun (WGS) entry which is preliminary data.</text>
</comment>
<keyword evidence="3 6" id="KW-0732">Signal</keyword>
<feature type="signal peptide" evidence="6">
    <location>
        <begin position="1"/>
        <end position="20"/>
    </location>
</feature>
<proteinExistence type="inferred from homology"/>
<dbReference type="OrthoDB" id="8562138at2"/>
<dbReference type="PANTHER" id="PTHR38776">
    <property type="entry name" value="MLTA-INTERACTING PROTEIN-RELATED"/>
    <property type="match status" value="1"/>
</dbReference>
<evidence type="ECO:0000256" key="6">
    <source>
        <dbReference type="SAM" id="SignalP"/>
    </source>
</evidence>
<evidence type="ECO:0000256" key="2">
    <source>
        <dbReference type="ARBA" id="ARBA00005722"/>
    </source>
</evidence>
<dbReference type="PANTHER" id="PTHR38776:SF1">
    <property type="entry name" value="MLTA-INTERACTING PROTEIN-RELATED"/>
    <property type="match status" value="1"/>
</dbReference>
<reference evidence="7 8" key="1">
    <citation type="journal article" date="2015" name="Stand. Genomic Sci.">
        <title>Genomic Encyclopedia of Bacterial and Archaeal Type Strains, Phase III: the genomes of soil and plant-associated and newly described type strains.</title>
        <authorList>
            <person name="Whitman W.B."/>
            <person name="Woyke T."/>
            <person name="Klenk H.P."/>
            <person name="Zhou Y."/>
            <person name="Lilburn T.G."/>
            <person name="Beck B.J."/>
            <person name="De Vos P."/>
            <person name="Vandamme P."/>
            <person name="Eisen J.A."/>
            <person name="Garrity G."/>
            <person name="Hugenholtz P."/>
            <person name="Kyrpides N.C."/>
        </authorList>
    </citation>
    <scope>NUCLEOTIDE SEQUENCE [LARGE SCALE GENOMIC DNA]</scope>
    <source>
        <strain evidence="7 8">CGMCC 1.10822</strain>
    </source>
</reference>
<evidence type="ECO:0000313" key="7">
    <source>
        <dbReference type="EMBL" id="TWI67413.1"/>
    </source>
</evidence>
<accession>A0A562RES2</accession>
<dbReference type="GO" id="GO:0009279">
    <property type="term" value="C:cell outer membrane"/>
    <property type="evidence" value="ECO:0007669"/>
    <property type="project" value="UniProtKB-SubCell"/>
</dbReference>
<gene>
    <name evidence="7" type="ORF">IP91_01526</name>
</gene>
<protein>
    <submittedName>
        <fullName evidence="7">Outer membrane protein</fullName>
    </submittedName>
</protein>